<sequence>MHILMCISTPGTEWLLLAQQQPVGNLWDGRFKSCVAQAEAYLLACMRCIELNPVRAGNDRFIGTAGGAFVNRYQAGQLGITLPGAMTPPPELAPAAVEPVTRTSAWYNQDHVVIDARGLPAMEIRAQGDYGEVWGSGRLYGNASDNYLHNGEGDDELYGGDGDDALQGGEGKWRAISKSRQWWNGDATSVRINEVSWRAAA</sequence>
<dbReference type="GO" id="GO:0004803">
    <property type="term" value="F:transposase activity"/>
    <property type="evidence" value="ECO:0007669"/>
    <property type="project" value="InterPro"/>
</dbReference>
<evidence type="ECO:0000313" key="1">
    <source>
        <dbReference type="EMBL" id="RLJ61670.1"/>
    </source>
</evidence>
<evidence type="ECO:0000313" key="2">
    <source>
        <dbReference type="Proteomes" id="UP000268908"/>
    </source>
</evidence>
<accession>A0A497X7J7</accession>
<dbReference type="Gene3D" id="2.150.10.10">
    <property type="entry name" value="Serralysin-like metalloprotease, C-terminal"/>
    <property type="match status" value="1"/>
</dbReference>
<dbReference type="Gene3D" id="3.30.70.1290">
    <property type="entry name" value="Transposase IS200-like"/>
    <property type="match status" value="1"/>
</dbReference>
<dbReference type="Proteomes" id="UP000268908">
    <property type="component" value="Unassembled WGS sequence"/>
</dbReference>
<dbReference type="EMBL" id="RCCI01000009">
    <property type="protein sequence ID" value="RLJ61670.1"/>
    <property type="molecule type" value="Genomic_DNA"/>
</dbReference>
<comment type="caution">
    <text evidence="1">The sequence shown here is derived from an EMBL/GenBank/DDBJ whole genome shotgun (WGS) entry which is preliminary data.</text>
</comment>
<gene>
    <name evidence="1" type="ORF">DFR35_2874</name>
</gene>
<name>A0A497X7J7_9PROT</name>
<proteinExistence type="predicted"/>
<protein>
    <submittedName>
        <fullName evidence="1">Uncharacterized protein</fullName>
    </submittedName>
</protein>
<dbReference type="InterPro" id="IPR036515">
    <property type="entry name" value="Transposase_17_sf"/>
</dbReference>
<reference evidence="1 2" key="1">
    <citation type="submission" date="2018-10" db="EMBL/GenBank/DDBJ databases">
        <title>Genomic Encyclopedia of Type Strains, Phase IV (KMG-IV): sequencing the most valuable type-strain genomes for metagenomic binning, comparative biology and taxonomic classification.</title>
        <authorList>
            <person name="Goeker M."/>
        </authorList>
    </citation>
    <scope>NUCLEOTIDE SEQUENCE [LARGE SCALE GENOMIC DNA]</scope>
    <source>
        <strain evidence="1 2">DSM 26916</strain>
    </source>
</reference>
<dbReference type="InterPro" id="IPR011049">
    <property type="entry name" value="Serralysin-like_metalloprot_C"/>
</dbReference>
<organism evidence="1 2">
    <name type="scientific">Sulfurisoma sediminicola</name>
    <dbReference type="NCBI Taxonomy" id="1381557"/>
    <lineage>
        <taxon>Bacteria</taxon>
        <taxon>Pseudomonadati</taxon>
        <taxon>Pseudomonadota</taxon>
        <taxon>Betaproteobacteria</taxon>
        <taxon>Nitrosomonadales</taxon>
        <taxon>Sterolibacteriaceae</taxon>
        <taxon>Sulfurisoma</taxon>
    </lineage>
</organism>
<dbReference type="GO" id="GO:0003677">
    <property type="term" value="F:DNA binding"/>
    <property type="evidence" value="ECO:0007669"/>
    <property type="project" value="InterPro"/>
</dbReference>
<keyword evidence="2" id="KW-1185">Reference proteome</keyword>
<dbReference type="AlphaFoldDB" id="A0A497X7J7"/>
<dbReference type="SUPFAM" id="SSF51120">
    <property type="entry name" value="beta-Roll"/>
    <property type="match status" value="1"/>
</dbReference>
<dbReference type="GO" id="GO:0006313">
    <property type="term" value="P:DNA transposition"/>
    <property type="evidence" value="ECO:0007669"/>
    <property type="project" value="InterPro"/>
</dbReference>